<feature type="chain" id="PRO_5025408514" evidence="2">
    <location>
        <begin position="20"/>
        <end position="188"/>
    </location>
</feature>
<dbReference type="InterPro" id="IPR031259">
    <property type="entry name" value="ILBP"/>
</dbReference>
<dbReference type="OrthoDB" id="8501868at2759"/>
<dbReference type="FunCoup" id="A0A671YTR5">
    <property type="interactions" value="3"/>
</dbReference>
<dbReference type="RefSeq" id="XP_030267535.1">
    <property type="nucleotide sequence ID" value="XM_030411675.1"/>
</dbReference>
<gene>
    <name evidence="3" type="primary">LOC115578627</name>
</gene>
<dbReference type="InParanoid" id="A0A671YTR5"/>
<dbReference type="GeneTree" id="ENSGT00940000164147"/>
<dbReference type="InterPro" id="IPR012674">
    <property type="entry name" value="Calycin"/>
</dbReference>
<name>A0A671YTR5_SPAAU</name>
<dbReference type="GO" id="GO:0008289">
    <property type="term" value="F:lipid binding"/>
    <property type="evidence" value="ECO:0007669"/>
    <property type="project" value="InterPro"/>
</dbReference>
<sequence>MLHDSLIVEHWRLIWLVVALSGNSGPNNREFQVPNLPTSSACDAIMTTRTADVLRQPTRAAGMDFNGTWQVYHEENLEDFLKVVGAPDMVVKMRRDVKPVIVIEQNGKDFKLTIKTPVTTKSNSFTIGKESEMTAMDGRKFKCTVREEDGKLISETGKFTSVREIQGEEMIETITAGSVTFICKSKRV</sequence>
<feature type="signal peptide" evidence="2">
    <location>
        <begin position="1"/>
        <end position="19"/>
    </location>
</feature>
<reference evidence="3" key="3">
    <citation type="submission" date="2025-09" db="UniProtKB">
        <authorList>
            <consortium name="Ensembl"/>
        </authorList>
    </citation>
    <scope>IDENTIFICATION</scope>
</reference>
<evidence type="ECO:0000256" key="1">
    <source>
        <dbReference type="ARBA" id="ARBA00008390"/>
    </source>
</evidence>
<dbReference type="PRINTS" id="PR00178">
    <property type="entry name" value="FATTYACIDBP"/>
</dbReference>
<protein>
    <submittedName>
        <fullName evidence="3">Fatty acid binding protein 10b, liver basic</fullName>
    </submittedName>
</protein>
<proteinExistence type="inferred from homology"/>
<dbReference type="Gene3D" id="2.40.128.20">
    <property type="match status" value="1"/>
</dbReference>
<reference evidence="3" key="1">
    <citation type="submission" date="2021-04" db="EMBL/GenBank/DDBJ databases">
        <authorList>
            <consortium name="Wellcome Sanger Institute Data Sharing"/>
        </authorList>
    </citation>
    <scope>NUCLEOTIDE SEQUENCE [LARGE SCALE GENOMIC DNA]</scope>
</reference>
<dbReference type="CTD" id="795210"/>
<evidence type="ECO:0000313" key="3">
    <source>
        <dbReference type="Ensembl" id="ENSSAUP00010066821.1"/>
    </source>
</evidence>
<dbReference type="OMA" id="VYHEENL"/>
<reference evidence="3" key="2">
    <citation type="submission" date="2025-08" db="UniProtKB">
        <authorList>
            <consortium name="Ensembl"/>
        </authorList>
    </citation>
    <scope>IDENTIFICATION</scope>
</reference>
<dbReference type="AlphaFoldDB" id="A0A671YTR5"/>
<dbReference type="PANTHER" id="PTHR11955">
    <property type="entry name" value="FATTY ACID BINDING PROTEIN"/>
    <property type="match status" value="1"/>
</dbReference>
<evidence type="ECO:0000313" key="4">
    <source>
        <dbReference type="Proteomes" id="UP000472265"/>
    </source>
</evidence>
<accession>A0A671YTR5</accession>
<dbReference type="InterPro" id="IPR000463">
    <property type="entry name" value="Fatty_acid-bd"/>
</dbReference>
<dbReference type="SUPFAM" id="SSF50814">
    <property type="entry name" value="Lipocalins"/>
    <property type="match status" value="1"/>
</dbReference>
<evidence type="ECO:0000256" key="2">
    <source>
        <dbReference type="SAM" id="SignalP"/>
    </source>
</evidence>
<keyword evidence="4" id="KW-1185">Reference proteome</keyword>
<comment type="similarity">
    <text evidence="1">Belongs to the calycin superfamily. Fatty-acid binding protein (FABP) family.</text>
</comment>
<dbReference type="Ensembl" id="ENSSAUT00010069963.1">
    <property type="protein sequence ID" value="ENSSAUP00010066821.1"/>
    <property type="gene ID" value="ENSSAUG00010026608.1"/>
</dbReference>
<dbReference type="Proteomes" id="UP000472265">
    <property type="component" value="Chromosome 3"/>
</dbReference>
<organism evidence="3 4">
    <name type="scientific">Sparus aurata</name>
    <name type="common">Gilthead sea bream</name>
    <dbReference type="NCBI Taxonomy" id="8175"/>
    <lineage>
        <taxon>Eukaryota</taxon>
        <taxon>Metazoa</taxon>
        <taxon>Chordata</taxon>
        <taxon>Craniata</taxon>
        <taxon>Vertebrata</taxon>
        <taxon>Euteleostomi</taxon>
        <taxon>Actinopterygii</taxon>
        <taxon>Neopterygii</taxon>
        <taxon>Teleostei</taxon>
        <taxon>Neoteleostei</taxon>
        <taxon>Acanthomorphata</taxon>
        <taxon>Eupercaria</taxon>
        <taxon>Spariformes</taxon>
        <taxon>Sparidae</taxon>
        <taxon>Sparus</taxon>
    </lineage>
</organism>
<dbReference type="GeneID" id="115578627"/>
<keyword evidence="2" id="KW-0732">Signal</keyword>
<dbReference type="Pfam" id="PF14651">
    <property type="entry name" value="Lipocalin_7"/>
    <property type="match status" value="1"/>
</dbReference>